<evidence type="ECO:0000313" key="2">
    <source>
        <dbReference type="EMBL" id="JAD80914.1"/>
    </source>
</evidence>
<keyword evidence="1" id="KW-0812">Transmembrane</keyword>
<sequence length="56" mass="6142">MSDAASTGVYRDAKSCTVSPRMAPLPWPPRFQYAWCARFTGVALLSAVAFMRTLST</sequence>
<accession>A0A0A9CX40</accession>
<keyword evidence="1" id="KW-1133">Transmembrane helix</keyword>
<evidence type="ECO:0000256" key="1">
    <source>
        <dbReference type="SAM" id="Phobius"/>
    </source>
</evidence>
<keyword evidence="1" id="KW-0472">Membrane</keyword>
<name>A0A0A9CX40_ARUDO</name>
<reference evidence="2" key="2">
    <citation type="journal article" date="2015" name="Data Brief">
        <title>Shoot transcriptome of the giant reed, Arundo donax.</title>
        <authorList>
            <person name="Barrero R.A."/>
            <person name="Guerrero F.D."/>
            <person name="Moolhuijzen P."/>
            <person name="Goolsby J.A."/>
            <person name="Tidwell J."/>
            <person name="Bellgard S.E."/>
            <person name="Bellgard M.I."/>
        </authorList>
    </citation>
    <scope>NUCLEOTIDE SEQUENCE</scope>
    <source>
        <tissue evidence="2">Shoot tissue taken approximately 20 cm above the soil surface</tissue>
    </source>
</reference>
<dbReference type="AlphaFoldDB" id="A0A0A9CX40"/>
<reference evidence="2" key="1">
    <citation type="submission" date="2014-09" db="EMBL/GenBank/DDBJ databases">
        <authorList>
            <person name="Magalhaes I.L.F."/>
            <person name="Oliveira U."/>
            <person name="Santos F.R."/>
            <person name="Vidigal T.H.D.A."/>
            <person name="Brescovit A.D."/>
            <person name="Santos A.J."/>
        </authorList>
    </citation>
    <scope>NUCLEOTIDE SEQUENCE</scope>
    <source>
        <tissue evidence="2">Shoot tissue taken approximately 20 cm above the soil surface</tissue>
    </source>
</reference>
<dbReference type="EMBL" id="GBRH01216981">
    <property type="protein sequence ID" value="JAD80914.1"/>
    <property type="molecule type" value="Transcribed_RNA"/>
</dbReference>
<organism evidence="2">
    <name type="scientific">Arundo donax</name>
    <name type="common">Giant reed</name>
    <name type="synonym">Donax arundinaceus</name>
    <dbReference type="NCBI Taxonomy" id="35708"/>
    <lineage>
        <taxon>Eukaryota</taxon>
        <taxon>Viridiplantae</taxon>
        <taxon>Streptophyta</taxon>
        <taxon>Embryophyta</taxon>
        <taxon>Tracheophyta</taxon>
        <taxon>Spermatophyta</taxon>
        <taxon>Magnoliopsida</taxon>
        <taxon>Liliopsida</taxon>
        <taxon>Poales</taxon>
        <taxon>Poaceae</taxon>
        <taxon>PACMAD clade</taxon>
        <taxon>Arundinoideae</taxon>
        <taxon>Arundineae</taxon>
        <taxon>Arundo</taxon>
    </lineage>
</organism>
<proteinExistence type="predicted"/>
<feature type="transmembrane region" description="Helical" evidence="1">
    <location>
        <begin position="32"/>
        <end position="51"/>
    </location>
</feature>
<protein>
    <submittedName>
        <fullName evidence="2">Uncharacterized protein</fullName>
    </submittedName>
</protein>